<dbReference type="EMBL" id="FN654543">
    <property type="protein sequence ID" value="CBY34772.1"/>
    <property type="molecule type" value="Genomic_DNA"/>
</dbReference>
<dbReference type="Proteomes" id="UP000001307">
    <property type="component" value="Unassembled WGS sequence"/>
</dbReference>
<feature type="region of interest" description="Disordered" evidence="2">
    <location>
        <begin position="1"/>
        <end position="30"/>
    </location>
</feature>
<dbReference type="InterPro" id="IPR039496">
    <property type="entry name" value="CCDC92/74_N"/>
</dbReference>
<dbReference type="InParanoid" id="E4WRA1"/>
<evidence type="ECO:0000313" key="5">
    <source>
        <dbReference type="EMBL" id="CBY34772.1"/>
    </source>
</evidence>
<feature type="coiled-coil region" evidence="1">
    <location>
        <begin position="117"/>
        <end position="144"/>
    </location>
</feature>
<sequence length="234" mass="26720">MSEQEEHLAAAESAGIPRKRDGANDSDSSEVNLLKRQIRYANQNIEFLQDSHKQTISELHAEVERLKMLNKEQQWRLVLAGHYNSLPDIDVVRQFENLSVQTTEVPPEQDSESIMKTKRLEEANKDLKAEVELLRRANERFKSELLRSSKTLESSSKRPAKFIRSPRSTNSAGSVGSRSRFGALRSSPKSNHGLELRLDPSIENKTIHLPALKGVNHSIKHQRRLDVINDRHFN</sequence>
<accession>E4WRA1</accession>
<name>E4WRA1_OIKDI</name>
<evidence type="ECO:0000259" key="3">
    <source>
        <dbReference type="Pfam" id="PF14916"/>
    </source>
</evidence>
<keyword evidence="1" id="KW-0175">Coiled coil</keyword>
<feature type="region of interest" description="Disordered" evidence="2">
    <location>
        <begin position="147"/>
        <end position="197"/>
    </location>
</feature>
<dbReference type="OrthoDB" id="2155209at2759"/>
<reference evidence="4" key="1">
    <citation type="journal article" date="2010" name="Science">
        <title>Plasticity of animal genome architecture unmasked by rapid evolution of a pelagic tunicate.</title>
        <authorList>
            <person name="Denoeud F."/>
            <person name="Henriet S."/>
            <person name="Mungpakdee S."/>
            <person name="Aury J.M."/>
            <person name="Da Silva C."/>
            <person name="Brinkmann H."/>
            <person name="Mikhaleva J."/>
            <person name="Olsen L.C."/>
            <person name="Jubin C."/>
            <person name="Canestro C."/>
            <person name="Bouquet J.M."/>
            <person name="Danks G."/>
            <person name="Poulain J."/>
            <person name="Campsteijn C."/>
            <person name="Adamski M."/>
            <person name="Cross I."/>
            <person name="Yadetie F."/>
            <person name="Muffato M."/>
            <person name="Louis A."/>
            <person name="Butcher S."/>
            <person name="Tsagkogeorga G."/>
            <person name="Konrad A."/>
            <person name="Singh S."/>
            <person name="Jensen M.F."/>
            <person name="Cong E.H."/>
            <person name="Eikeseth-Otteraa H."/>
            <person name="Noel B."/>
            <person name="Anthouard V."/>
            <person name="Porcel B.M."/>
            <person name="Kachouri-Lafond R."/>
            <person name="Nishino A."/>
            <person name="Ugolini M."/>
            <person name="Chourrout P."/>
            <person name="Nishida H."/>
            <person name="Aasland R."/>
            <person name="Huzurbazar S."/>
            <person name="Westhof E."/>
            <person name="Delsuc F."/>
            <person name="Lehrach H."/>
            <person name="Reinhardt R."/>
            <person name="Weissenbach J."/>
            <person name="Roy S.W."/>
            <person name="Artiguenave F."/>
            <person name="Postlethwait J.H."/>
            <person name="Manak J.R."/>
            <person name="Thompson E.M."/>
            <person name="Jaillon O."/>
            <person name="Du Pasquier L."/>
            <person name="Boudinot P."/>
            <person name="Liberles D.A."/>
            <person name="Volff J.N."/>
            <person name="Philippe H."/>
            <person name="Lenhard B."/>
            <person name="Roest Crollius H."/>
            <person name="Wincker P."/>
            <person name="Chourrout D."/>
        </authorList>
    </citation>
    <scope>NUCLEOTIDE SEQUENCE [LARGE SCALE GENOMIC DNA]</scope>
</reference>
<dbReference type="EMBL" id="FN653015">
    <property type="protein sequence ID" value="CBY20282.1"/>
    <property type="molecule type" value="Genomic_DNA"/>
</dbReference>
<dbReference type="Proteomes" id="UP000011014">
    <property type="component" value="Unassembled WGS sequence"/>
</dbReference>
<evidence type="ECO:0000256" key="2">
    <source>
        <dbReference type="SAM" id="MobiDB-lite"/>
    </source>
</evidence>
<protein>
    <recommendedName>
        <fullName evidence="3">CCDC92/74 N-terminal domain-containing protein</fullName>
    </recommendedName>
</protein>
<evidence type="ECO:0000256" key="1">
    <source>
        <dbReference type="SAM" id="Coils"/>
    </source>
</evidence>
<evidence type="ECO:0000313" key="4">
    <source>
        <dbReference type="EMBL" id="CBY20282.1"/>
    </source>
</evidence>
<feature type="compositionally biased region" description="Polar residues" evidence="2">
    <location>
        <begin position="166"/>
        <end position="177"/>
    </location>
</feature>
<evidence type="ECO:0000313" key="6">
    <source>
        <dbReference type="Proteomes" id="UP000001307"/>
    </source>
</evidence>
<gene>
    <name evidence="4" type="ORF">GSOID_T00000269001</name>
    <name evidence="5" type="ORF">GSOID_T00024808001</name>
</gene>
<feature type="domain" description="CCDC92/74 N-terminal" evidence="3">
    <location>
        <begin position="36"/>
        <end position="80"/>
    </location>
</feature>
<dbReference type="Pfam" id="PF14916">
    <property type="entry name" value="CCDC92"/>
    <property type="match status" value="1"/>
</dbReference>
<keyword evidence="6" id="KW-1185">Reference proteome</keyword>
<dbReference type="AlphaFoldDB" id="E4WRA1"/>
<proteinExistence type="predicted"/>
<organism evidence="4">
    <name type="scientific">Oikopleura dioica</name>
    <name type="common">Tunicate</name>
    <dbReference type="NCBI Taxonomy" id="34765"/>
    <lineage>
        <taxon>Eukaryota</taxon>
        <taxon>Metazoa</taxon>
        <taxon>Chordata</taxon>
        <taxon>Tunicata</taxon>
        <taxon>Appendicularia</taxon>
        <taxon>Copelata</taxon>
        <taxon>Oikopleuridae</taxon>
        <taxon>Oikopleura</taxon>
    </lineage>
</organism>